<dbReference type="EMBL" id="CP111020">
    <property type="protein sequence ID" value="WAR14484.1"/>
    <property type="molecule type" value="Genomic_DNA"/>
</dbReference>
<feature type="signal peptide" evidence="1">
    <location>
        <begin position="1"/>
        <end position="21"/>
    </location>
</feature>
<sequence length="190" mass="20911">MCKQQMSAVLTWMWLATFVFGRPVGEKKVVESLDCLTVGGGVRLCVDAETDVAENLDIPVSKKSHKYSLPSTPYSSTPYKKLSTEYNGLFVPFYMHRRGLDMTGIPSGSFGRKFIDDTVVKRNSGEYNLCMNDAGKKRRFCPAPDESFCGNGNTACSHVAIATGVCLASLTQGYDKTGTTTDHQDLRQKI</sequence>
<protein>
    <submittedName>
        <fullName evidence="2">Uncharacterized protein</fullName>
    </submittedName>
</protein>
<feature type="chain" id="PRO_5046369075" evidence="1">
    <location>
        <begin position="22"/>
        <end position="190"/>
    </location>
</feature>
<reference evidence="2" key="1">
    <citation type="submission" date="2022-11" db="EMBL/GenBank/DDBJ databases">
        <title>Centuries of genome instability and evolution in soft-shell clam transmissible cancer (bioRxiv).</title>
        <authorList>
            <person name="Hart S.F.M."/>
            <person name="Yonemitsu M.A."/>
            <person name="Giersch R.M."/>
            <person name="Beal B.F."/>
            <person name="Arriagada G."/>
            <person name="Davis B.W."/>
            <person name="Ostrander E.A."/>
            <person name="Goff S.P."/>
            <person name="Metzger M.J."/>
        </authorList>
    </citation>
    <scope>NUCLEOTIDE SEQUENCE</scope>
    <source>
        <strain evidence="2">MELC-2E11</strain>
        <tissue evidence="2">Siphon/mantle</tissue>
    </source>
</reference>
<keyword evidence="3" id="KW-1185">Reference proteome</keyword>
<keyword evidence="1" id="KW-0732">Signal</keyword>
<gene>
    <name evidence="2" type="ORF">MAR_004589</name>
</gene>
<evidence type="ECO:0000313" key="2">
    <source>
        <dbReference type="EMBL" id="WAR14484.1"/>
    </source>
</evidence>
<evidence type="ECO:0000256" key="1">
    <source>
        <dbReference type="SAM" id="SignalP"/>
    </source>
</evidence>
<accession>A0ABY7EZU6</accession>
<dbReference type="Proteomes" id="UP001164746">
    <property type="component" value="Chromosome 9"/>
</dbReference>
<organism evidence="2 3">
    <name type="scientific">Mya arenaria</name>
    <name type="common">Soft-shell clam</name>
    <dbReference type="NCBI Taxonomy" id="6604"/>
    <lineage>
        <taxon>Eukaryota</taxon>
        <taxon>Metazoa</taxon>
        <taxon>Spiralia</taxon>
        <taxon>Lophotrochozoa</taxon>
        <taxon>Mollusca</taxon>
        <taxon>Bivalvia</taxon>
        <taxon>Autobranchia</taxon>
        <taxon>Heteroconchia</taxon>
        <taxon>Euheterodonta</taxon>
        <taxon>Imparidentia</taxon>
        <taxon>Neoheterodontei</taxon>
        <taxon>Myida</taxon>
        <taxon>Myoidea</taxon>
        <taxon>Myidae</taxon>
        <taxon>Mya</taxon>
    </lineage>
</organism>
<evidence type="ECO:0000313" key="3">
    <source>
        <dbReference type="Proteomes" id="UP001164746"/>
    </source>
</evidence>
<name>A0ABY7EZU6_MYAAR</name>
<proteinExistence type="predicted"/>